<keyword evidence="7" id="KW-0418">Kinase</keyword>
<dbReference type="GO" id="GO:0003848">
    <property type="term" value="F:2-amino-4-hydroxy-6-hydroxymethyldihydropteridine diphosphokinase activity"/>
    <property type="evidence" value="ECO:0007669"/>
    <property type="project" value="UniProtKB-EC"/>
</dbReference>
<dbReference type="PROSITE" id="PS00794">
    <property type="entry name" value="HPPK"/>
    <property type="match status" value="1"/>
</dbReference>
<dbReference type="Gene3D" id="3.30.70.560">
    <property type="entry name" value="7,8-Dihydro-6-hydroxymethylpterin-pyrophosphokinase HPPK"/>
    <property type="match status" value="1"/>
</dbReference>
<feature type="domain" description="7,8-dihydro-6-hydroxymethylpterin-pyrophosphokinase" evidence="13">
    <location>
        <begin position="91"/>
        <end position="102"/>
    </location>
</feature>
<dbReference type="GO" id="GO:0016301">
    <property type="term" value="F:kinase activity"/>
    <property type="evidence" value="ECO:0007669"/>
    <property type="project" value="UniProtKB-KW"/>
</dbReference>
<evidence type="ECO:0000259" key="13">
    <source>
        <dbReference type="PROSITE" id="PS00794"/>
    </source>
</evidence>
<dbReference type="Proteomes" id="UP000666240">
    <property type="component" value="Unassembled WGS sequence"/>
</dbReference>
<evidence type="ECO:0000313" key="15">
    <source>
        <dbReference type="Proteomes" id="UP000666240"/>
    </source>
</evidence>
<dbReference type="Pfam" id="PF01288">
    <property type="entry name" value="HPPK"/>
    <property type="match status" value="1"/>
</dbReference>
<dbReference type="PANTHER" id="PTHR43071:SF1">
    <property type="entry name" value="2-AMINO-4-HYDROXY-6-HYDROXYMETHYLDIHYDROPTERIDINE PYROPHOSPHOKINASE"/>
    <property type="match status" value="1"/>
</dbReference>
<comment type="caution">
    <text evidence="14">The sequence shown here is derived from an EMBL/GenBank/DDBJ whole genome shotgun (WGS) entry which is preliminary data.</text>
</comment>
<dbReference type="UniPathway" id="UPA00077">
    <property type="reaction ID" value="UER00155"/>
</dbReference>
<evidence type="ECO:0000313" key="14">
    <source>
        <dbReference type="EMBL" id="MBP0439766.1"/>
    </source>
</evidence>
<evidence type="ECO:0000256" key="3">
    <source>
        <dbReference type="ARBA" id="ARBA00013253"/>
    </source>
</evidence>
<keyword evidence="5 14" id="KW-0808">Transferase</keyword>
<proteinExistence type="inferred from homology"/>
<gene>
    <name evidence="14" type="primary">folK</name>
    <name evidence="14" type="ORF">J5Y06_13985</name>
</gene>
<keyword evidence="6" id="KW-0547">Nucleotide-binding</keyword>
<dbReference type="GO" id="GO:0046654">
    <property type="term" value="P:tetrahydrofolate biosynthetic process"/>
    <property type="evidence" value="ECO:0007669"/>
    <property type="project" value="UniProtKB-UniPathway"/>
</dbReference>
<reference evidence="14" key="1">
    <citation type="submission" date="2021-03" db="EMBL/GenBank/DDBJ databases">
        <title>Genome sequencing and assembly of Tianweitania sediminis.</title>
        <authorList>
            <person name="Chhetri G."/>
        </authorList>
    </citation>
    <scope>NUCLEOTIDE SEQUENCE</scope>
    <source>
        <strain evidence="14">Z8</strain>
    </source>
</reference>
<dbReference type="SUPFAM" id="SSF55083">
    <property type="entry name" value="6-hydroxymethyl-7,8-dihydropterin pyrophosphokinase, HPPK"/>
    <property type="match status" value="1"/>
</dbReference>
<evidence type="ECO:0000256" key="10">
    <source>
        <dbReference type="ARBA" id="ARBA00029409"/>
    </source>
</evidence>
<evidence type="ECO:0000256" key="8">
    <source>
        <dbReference type="ARBA" id="ARBA00022840"/>
    </source>
</evidence>
<evidence type="ECO:0000256" key="5">
    <source>
        <dbReference type="ARBA" id="ARBA00022679"/>
    </source>
</evidence>
<dbReference type="NCBIfam" id="TIGR01498">
    <property type="entry name" value="folK"/>
    <property type="match status" value="1"/>
</dbReference>
<evidence type="ECO:0000256" key="12">
    <source>
        <dbReference type="ARBA" id="ARBA00033413"/>
    </source>
</evidence>
<keyword evidence="15" id="KW-1185">Reference proteome</keyword>
<dbReference type="RefSeq" id="WP_209335793.1">
    <property type="nucleotide sequence ID" value="NZ_JAGIYY010000004.1"/>
</dbReference>
<evidence type="ECO:0000256" key="7">
    <source>
        <dbReference type="ARBA" id="ARBA00022777"/>
    </source>
</evidence>
<comment type="pathway">
    <text evidence="1">Cofactor biosynthesis; tetrahydrofolate biosynthesis; 2-amino-4-hydroxy-6-hydroxymethyl-7,8-dihydropteridine diphosphate from 7,8-dihydroneopterin triphosphate: step 4/4.</text>
</comment>
<protein>
    <recommendedName>
        <fullName evidence="4">2-amino-4-hydroxy-6-hydroxymethyldihydropteridine pyrophosphokinase</fullName>
        <ecNumber evidence="3">2.7.6.3</ecNumber>
    </recommendedName>
    <alternativeName>
        <fullName evidence="11">6-hydroxymethyl-7,8-dihydropterin pyrophosphokinase</fullName>
    </alternativeName>
    <alternativeName>
        <fullName evidence="12">7,8-dihydro-6-hydroxymethylpterin-pyrophosphokinase</fullName>
    </alternativeName>
</protein>
<comment type="similarity">
    <text evidence="2">Belongs to the HPPK family.</text>
</comment>
<evidence type="ECO:0000256" key="4">
    <source>
        <dbReference type="ARBA" id="ARBA00016218"/>
    </source>
</evidence>
<dbReference type="GO" id="GO:0005524">
    <property type="term" value="F:ATP binding"/>
    <property type="evidence" value="ECO:0007669"/>
    <property type="project" value="UniProtKB-KW"/>
</dbReference>
<keyword evidence="9" id="KW-0289">Folate biosynthesis</keyword>
<dbReference type="InterPro" id="IPR000550">
    <property type="entry name" value="Hppk"/>
</dbReference>
<dbReference type="EMBL" id="JAGIYY010000004">
    <property type="protein sequence ID" value="MBP0439766.1"/>
    <property type="molecule type" value="Genomic_DNA"/>
</dbReference>
<dbReference type="GO" id="GO:0046656">
    <property type="term" value="P:folic acid biosynthetic process"/>
    <property type="evidence" value="ECO:0007669"/>
    <property type="project" value="UniProtKB-KW"/>
</dbReference>
<evidence type="ECO:0000256" key="1">
    <source>
        <dbReference type="ARBA" id="ARBA00005051"/>
    </source>
</evidence>
<dbReference type="PANTHER" id="PTHR43071">
    <property type="entry name" value="2-AMINO-4-HYDROXY-6-HYDROXYMETHYLDIHYDROPTERIDINE PYROPHOSPHOKINASE"/>
    <property type="match status" value="1"/>
</dbReference>
<keyword evidence="8" id="KW-0067">ATP-binding</keyword>
<dbReference type="EC" id="2.7.6.3" evidence="3"/>
<evidence type="ECO:0000256" key="6">
    <source>
        <dbReference type="ARBA" id="ARBA00022741"/>
    </source>
</evidence>
<name>A0A8J7RJS7_9HYPH</name>
<accession>A0A8J7RJS7</accession>
<sequence>MAERRHHAFIGLGGNLGDPKATMREALLLIQSDAIRVEAVSSLYRTPPWGKVDQPDFLNAVASLRTALSPQSLLQACLEGERQLKRERKERWGPRLIDLDILWFDGLAVAEPELELPHPRITERAFVLVPFAELAPDLVLKGRSLRDWLSGVDRSGISVVEPGAGWALG</sequence>
<organism evidence="14 15">
    <name type="scientific">Tianweitania sediminis</name>
    <dbReference type="NCBI Taxonomy" id="1502156"/>
    <lineage>
        <taxon>Bacteria</taxon>
        <taxon>Pseudomonadati</taxon>
        <taxon>Pseudomonadota</taxon>
        <taxon>Alphaproteobacteria</taxon>
        <taxon>Hyphomicrobiales</taxon>
        <taxon>Phyllobacteriaceae</taxon>
        <taxon>Tianweitania</taxon>
    </lineage>
</organism>
<dbReference type="AlphaFoldDB" id="A0A8J7RJS7"/>
<dbReference type="CDD" id="cd00483">
    <property type="entry name" value="HPPK"/>
    <property type="match status" value="1"/>
</dbReference>
<dbReference type="InterPro" id="IPR035907">
    <property type="entry name" value="Hppk_sf"/>
</dbReference>
<comment type="function">
    <text evidence="10">Catalyzes the transfer of pyrophosphate from adenosine triphosphate (ATP) to 6-hydroxymethyl-7,8-dihydropterin, an enzymatic step in folate biosynthesis pathway.</text>
</comment>
<evidence type="ECO:0000256" key="9">
    <source>
        <dbReference type="ARBA" id="ARBA00022909"/>
    </source>
</evidence>
<evidence type="ECO:0000256" key="11">
    <source>
        <dbReference type="ARBA" id="ARBA00029766"/>
    </source>
</evidence>
<evidence type="ECO:0000256" key="2">
    <source>
        <dbReference type="ARBA" id="ARBA00005810"/>
    </source>
</evidence>